<comment type="similarity">
    <text evidence="2 7">Belongs to the purine permeases (TC 2.A.7.14) family.</text>
</comment>
<dbReference type="Proteomes" id="UP000188354">
    <property type="component" value="Chromosome LG05"/>
</dbReference>
<dbReference type="PANTHER" id="PTHR31376:SF1">
    <property type="entry name" value="PURINE PERMEASE 2"/>
    <property type="match status" value="1"/>
</dbReference>
<dbReference type="Pfam" id="PF16913">
    <property type="entry name" value="PUNUT"/>
    <property type="match status" value="1"/>
</dbReference>
<feature type="transmembrane region" description="Helical" evidence="7">
    <location>
        <begin position="132"/>
        <end position="152"/>
    </location>
</feature>
<evidence type="ECO:0000313" key="9">
    <source>
        <dbReference type="Proteomes" id="UP000188354"/>
    </source>
</evidence>
<evidence type="ECO:0000256" key="4">
    <source>
        <dbReference type="ARBA" id="ARBA00022692"/>
    </source>
</evidence>
<keyword evidence="3 7" id="KW-0813">Transport</keyword>
<dbReference type="InterPro" id="IPR030182">
    <property type="entry name" value="PUP_plant"/>
</dbReference>
<keyword evidence="9" id="KW-1185">Reference proteome</keyword>
<keyword evidence="6 7" id="KW-0472">Membrane</keyword>
<feature type="transmembrane region" description="Helical" evidence="7">
    <location>
        <begin position="164"/>
        <end position="185"/>
    </location>
</feature>
<evidence type="ECO:0000256" key="6">
    <source>
        <dbReference type="ARBA" id="ARBA00023136"/>
    </source>
</evidence>
<dbReference type="EMBL" id="CM007365">
    <property type="protein sequence ID" value="OIW12271.1"/>
    <property type="molecule type" value="Genomic_DNA"/>
</dbReference>
<dbReference type="Gramene" id="OIW12271">
    <property type="protein sequence ID" value="OIW12271"/>
    <property type="gene ID" value="TanjilG_06060"/>
</dbReference>
<dbReference type="Gene3D" id="1.10.3730.20">
    <property type="match status" value="1"/>
</dbReference>
<sequence>MLALGTSGGPLILRLYYIHGGKRIWLSSFLQTAGFPISLLPFSIFSIIRRRRLLVAGDNNNNSSAKQTMFTMKPLYLIAFAAIGLLYGVDNILYCYGLDRLPVSTASLVTATQLGFTAIMAFFIVRQKFSAYSVNAVVLLTIGAGVLALHGGGDRVGGESSKQYVMGFVMSLMAAAMFGVIMPLLEFLYSKMKGTITYSVMMESQLVIGVFATLFSVVGMIINNDFKEIPKEAKQFELGEANYYLVLVATCIIWHLNFLGTTGITFCASSLLSGVMVSLMMVVTEVLAVLIFKEQFKAEKGVSLALSLWGFLSYFYGEFKQAKKLKKNHIPKEELPQNHNGFPHP</sequence>
<evidence type="ECO:0000256" key="2">
    <source>
        <dbReference type="ARBA" id="ARBA00006213"/>
    </source>
</evidence>
<proteinExistence type="inferred from homology"/>
<gene>
    <name evidence="8" type="ORF">TanjilG_06060</name>
</gene>
<feature type="transmembrane region" description="Helical" evidence="7">
    <location>
        <begin position="106"/>
        <end position="125"/>
    </location>
</feature>
<feature type="transmembrane region" description="Helical" evidence="7">
    <location>
        <begin position="75"/>
        <end position="94"/>
    </location>
</feature>
<comment type="subcellular location">
    <subcellularLocation>
        <location evidence="1 7">Membrane</location>
        <topology evidence="1 7">Multi-pass membrane protein</topology>
    </subcellularLocation>
</comment>
<evidence type="ECO:0000313" key="8">
    <source>
        <dbReference type="EMBL" id="OIW12271.1"/>
    </source>
</evidence>
<dbReference type="GO" id="GO:0015211">
    <property type="term" value="F:purine nucleoside transmembrane transporter activity"/>
    <property type="evidence" value="ECO:0007669"/>
    <property type="project" value="UniProtKB-UniRule"/>
</dbReference>
<reference evidence="8 9" key="1">
    <citation type="journal article" date="2017" name="Plant Biotechnol. J.">
        <title>A comprehensive draft genome sequence for lupin (Lupinus angustifolius), an emerging health food: insights into plant-microbe interactions and legume evolution.</title>
        <authorList>
            <person name="Hane J.K."/>
            <person name="Ming Y."/>
            <person name="Kamphuis L.G."/>
            <person name="Nelson M.N."/>
            <person name="Garg G."/>
            <person name="Atkins C.A."/>
            <person name="Bayer P.E."/>
            <person name="Bravo A."/>
            <person name="Bringans S."/>
            <person name="Cannon S."/>
            <person name="Edwards D."/>
            <person name="Foley R."/>
            <person name="Gao L.L."/>
            <person name="Harrison M.J."/>
            <person name="Huang W."/>
            <person name="Hurgobin B."/>
            <person name="Li S."/>
            <person name="Liu C.W."/>
            <person name="McGrath A."/>
            <person name="Morahan G."/>
            <person name="Murray J."/>
            <person name="Weller J."/>
            <person name="Jian J."/>
            <person name="Singh K.B."/>
        </authorList>
    </citation>
    <scope>NUCLEOTIDE SEQUENCE [LARGE SCALE GENOMIC DNA]</scope>
    <source>
        <strain evidence="9">cv. Tanjil</strain>
        <tissue evidence="8">Whole plant</tissue>
    </source>
</reference>
<organism evidence="8 9">
    <name type="scientific">Lupinus angustifolius</name>
    <name type="common">Narrow-leaved blue lupine</name>
    <dbReference type="NCBI Taxonomy" id="3871"/>
    <lineage>
        <taxon>Eukaryota</taxon>
        <taxon>Viridiplantae</taxon>
        <taxon>Streptophyta</taxon>
        <taxon>Embryophyta</taxon>
        <taxon>Tracheophyta</taxon>
        <taxon>Spermatophyta</taxon>
        <taxon>Magnoliopsida</taxon>
        <taxon>eudicotyledons</taxon>
        <taxon>Gunneridae</taxon>
        <taxon>Pentapetalae</taxon>
        <taxon>rosids</taxon>
        <taxon>fabids</taxon>
        <taxon>Fabales</taxon>
        <taxon>Fabaceae</taxon>
        <taxon>Papilionoideae</taxon>
        <taxon>50 kb inversion clade</taxon>
        <taxon>genistoids sensu lato</taxon>
        <taxon>core genistoids</taxon>
        <taxon>Genisteae</taxon>
        <taxon>Lupinus</taxon>
    </lineage>
</organism>
<evidence type="ECO:0000256" key="1">
    <source>
        <dbReference type="ARBA" id="ARBA00004141"/>
    </source>
</evidence>
<feature type="transmembrane region" description="Helical" evidence="7">
    <location>
        <begin position="271"/>
        <end position="292"/>
    </location>
</feature>
<name>A0A4P1RJM4_LUPAN</name>
<dbReference type="PANTHER" id="PTHR31376">
    <property type="entry name" value="OS09G0467300 PROTEIN-RELATED"/>
    <property type="match status" value="1"/>
</dbReference>
<dbReference type="InterPro" id="IPR037185">
    <property type="entry name" value="EmrE-like"/>
</dbReference>
<feature type="transmembrane region" description="Helical" evidence="7">
    <location>
        <begin position="206"/>
        <end position="222"/>
    </location>
</feature>
<evidence type="ECO:0000256" key="7">
    <source>
        <dbReference type="RuleBase" id="RU368015"/>
    </source>
</evidence>
<dbReference type="GO" id="GO:0005345">
    <property type="term" value="F:purine nucleobase transmembrane transporter activity"/>
    <property type="evidence" value="ECO:0007669"/>
    <property type="project" value="UniProtKB-UniRule"/>
</dbReference>
<dbReference type="AlphaFoldDB" id="A0A4P1RJM4"/>
<dbReference type="SUPFAM" id="SSF103481">
    <property type="entry name" value="Multidrug resistance efflux transporter EmrE"/>
    <property type="match status" value="1"/>
</dbReference>
<feature type="transmembrane region" description="Helical" evidence="7">
    <location>
        <begin position="298"/>
        <end position="317"/>
    </location>
</feature>
<evidence type="ECO:0000256" key="5">
    <source>
        <dbReference type="ARBA" id="ARBA00022989"/>
    </source>
</evidence>
<dbReference type="GO" id="GO:0016020">
    <property type="term" value="C:membrane"/>
    <property type="evidence" value="ECO:0007669"/>
    <property type="project" value="UniProtKB-SubCell"/>
</dbReference>
<feature type="transmembrane region" description="Helical" evidence="7">
    <location>
        <begin position="24"/>
        <end position="48"/>
    </location>
</feature>
<accession>A0A4P1RJM4</accession>
<keyword evidence="4 7" id="KW-0812">Transmembrane</keyword>
<feature type="transmembrane region" description="Helical" evidence="7">
    <location>
        <begin position="242"/>
        <end position="259"/>
    </location>
</feature>
<protein>
    <recommendedName>
        <fullName evidence="7">Probable purine permease</fullName>
    </recommendedName>
</protein>
<evidence type="ECO:0000256" key="3">
    <source>
        <dbReference type="ARBA" id="ARBA00022448"/>
    </source>
</evidence>
<dbReference type="STRING" id="3871.A0A4P1RJM4"/>
<comment type="caution">
    <text evidence="7">Lacks conserved residue(s) required for the propagation of feature annotation.</text>
</comment>
<keyword evidence="5 7" id="KW-1133">Transmembrane helix</keyword>